<dbReference type="Proteomes" id="UP001597369">
    <property type="component" value="Unassembled WGS sequence"/>
</dbReference>
<dbReference type="Gene3D" id="3.40.50.1110">
    <property type="entry name" value="SGNH hydrolase"/>
    <property type="match status" value="1"/>
</dbReference>
<dbReference type="RefSeq" id="WP_229961753.1">
    <property type="nucleotide sequence ID" value="NZ_JAJJWI010000015.1"/>
</dbReference>
<dbReference type="PANTHER" id="PTHR30383:SF5">
    <property type="entry name" value="SGNH HYDROLASE-TYPE ESTERASE DOMAIN-CONTAINING PROTEIN"/>
    <property type="match status" value="1"/>
</dbReference>
<dbReference type="PANTHER" id="PTHR30383">
    <property type="entry name" value="THIOESTERASE 1/PROTEASE 1/LYSOPHOSPHOLIPASE L1"/>
    <property type="match status" value="1"/>
</dbReference>
<name>A0ABW4WY29_9BACT</name>
<dbReference type="InterPro" id="IPR036514">
    <property type="entry name" value="SGNH_hydro_sf"/>
</dbReference>
<proteinExistence type="predicted"/>
<accession>A0ABW4WY29</accession>
<dbReference type="InterPro" id="IPR051532">
    <property type="entry name" value="Ester_Hydrolysis_Enzymes"/>
</dbReference>
<dbReference type="Pfam" id="PF13472">
    <property type="entry name" value="Lipase_GDSL_2"/>
    <property type="match status" value="1"/>
</dbReference>
<keyword evidence="3" id="KW-1185">Reference proteome</keyword>
<dbReference type="EMBL" id="JBHUHV010000028">
    <property type="protein sequence ID" value="MFD2067123.1"/>
    <property type="molecule type" value="Genomic_DNA"/>
</dbReference>
<gene>
    <name evidence="2" type="ORF">ACFSKU_09540</name>
</gene>
<protein>
    <submittedName>
        <fullName evidence="2">GDSL-type esterase/lipase family protein</fullName>
    </submittedName>
</protein>
<sequence length="213" mass="23998">MLLLSVGAQAQYKVKVACVGNSITEGAGLKTTYPQALQELLGEEYEVRNYGIGGRTLLKKGDYPYWIEAKYTEVLNWNPDVVIIKLGTNDTKPQNWKYKENFVEDYVALVKSFKNLPSKPKVYICKPLPVFEDKWGITERIVKEEILPAINKIARKTKVETIDLYTPFLGKAALTYDGVHPNEEGAALLAKEVNEALITFKEAKAKKVLSKKQ</sequence>
<feature type="domain" description="SGNH hydrolase-type esterase" evidence="1">
    <location>
        <begin position="18"/>
        <end position="187"/>
    </location>
</feature>
<reference evidence="3" key="1">
    <citation type="journal article" date="2019" name="Int. J. Syst. Evol. Microbiol.">
        <title>The Global Catalogue of Microorganisms (GCM) 10K type strain sequencing project: providing services to taxonomists for standard genome sequencing and annotation.</title>
        <authorList>
            <consortium name="The Broad Institute Genomics Platform"/>
            <consortium name="The Broad Institute Genome Sequencing Center for Infectious Disease"/>
            <person name="Wu L."/>
            <person name="Ma J."/>
        </authorList>
    </citation>
    <scope>NUCLEOTIDE SEQUENCE [LARGE SCALE GENOMIC DNA]</scope>
    <source>
        <strain evidence="3">JCM 16545</strain>
    </source>
</reference>
<comment type="caution">
    <text evidence="2">The sequence shown here is derived from an EMBL/GenBank/DDBJ whole genome shotgun (WGS) entry which is preliminary data.</text>
</comment>
<evidence type="ECO:0000313" key="2">
    <source>
        <dbReference type="EMBL" id="MFD2067123.1"/>
    </source>
</evidence>
<dbReference type="SUPFAM" id="SSF52266">
    <property type="entry name" value="SGNH hydrolase"/>
    <property type="match status" value="1"/>
</dbReference>
<organism evidence="2 3">
    <name type="scientific">Pontibacter silvestris</name>
    <dbReference type="NCBI Taxonomy" id="2305183"/>
    <lineage>
        <taxon>Bacteria</taxon>
        <taxon>Pseudomonadati</taxon>
        <taxon>Bacteroidota</taxon>
        <taxon>Cytophagia</taxon>
        <taxon>Cytophagales</taxon>
        <taxon>Hymenobacteraceae</taxon>
        <taxon>Pontibacter</taxon>
    </lineage>
</organism>
<evidence type="ECO:0000313" key="3">
    <source>
        <dbReference type="Proteomes" id="UP001597369"/>
    </source>
</evidence>
<dbReference type="InterPro" id="IPR013830">
    <property type="entry name" value="SGNH_hydro"/>
</dbReference>
<evidence type="ECO:0000259" key="1">
    <source>
        <dbReference type="Pfam" id="PF13472"/>
    </source>
</evidence>